<evidence type="ECO:0000256" key="3">
    <source>
        <dbReference type="ARBA" id="ARBA00010447"/>
    </source>
</evidence>
<evidence type="ECO:0000313" key="11">
    <source>
        <dbReference type="Proteomes" id="UP001575181"/>
    </source>
</evidence>
<dbReference type="NCBIfam" id="TIGR01979">
    <property type="entry name" value="sufS"/>
    <property type="match status" value="1"/>
</dbReference>
<feature type="domain" description="Aminotransferase class V" evidence="9">
    <location>
        <begin position="33"/>
        <end position="402"/>
    </location>
</feature>
<evidence type="ECO:0000259" key="9">
    <source>
        <dbReference type="Pfam" id="PF00266"/>
    </source>
</evidence>
<organism evidence="10 11">
    <name type="scientific">Thiohalorhabdus methylotrophus</name>
    <dbReference type="NCBI Taxonomy" id="3242694"/>
    <lineage>
        <taxon>Bacteria</taxon>
        <taxon>Pseudomonadati</taxon>
        <taxon>Pseudomonadota</taxon>
        <taxon>Gammaproteobacteria</taxon>
        <taxon>Thiohalorhabdales</taxon>
        <taxon>Thiohalorhabdaceae</taxon>
        <taxon>Thiohalorhabdus</taxon>
    </lineage>
</organism>
<evidence type="ECO:0000256" key="4">
    <source>
        <dbReference type="ARBA" id="ARBA00022679"/>
    </source>
</evidence>
<dbReference type="Gene3D" id="3.40.640.10">
    <property type="entry name" value="Type I PLP-dependent aspartate aminotransferase-like (Major domain)"/>
    <property type="match status" value="1"/>
</dbReference>
<dbReference type="CDD" id="cd06453">
    <property type="entry name" value="SufS_like"/>
    <property type="match status" value="1"/>
</dbReference>
<dbReference type="Proteomes" id="UP001575181">
    <property type="component" value="Unassembled WGS sequence"/>
</dbReference>
<dbReference type="GO" id="GO:0031071">
    <property type="term" value="F:cysteine desulfurase activity"/>
    <property type="evidence" value="ECO:0007669"/>
    <property type="project" value="UniProtKB-EC"/>
</dbReference>
<evidence type="ECO:0000313" key="10">
    <source>
        <dbReference type="EMBL" id="MFA9461695.1"/>
    </source>
</evidence>
<evidence type="ECO:0000256" key="5">
    <source>
        <dbReference type="ARBA" id="ARBA00022898"/>
    </source>
</evidence>
<comment type="catalytic activity">
    <reaction evidence="6 8">
        <text>(sulfur carrier)-H + L-cysteine = (sulfur carrier)-SH + L-alanine</text>
        <dbReference type="Rhea" id="RHEA:43892"/>
        <dbReference type="Rhea" id="RHEA-COMP:14737"/>
        <dbReference type="Rhea" id="RHEA-COMP:14739"/>
        <dbReference type="ChEBI" id="CHEBI:29917"/>
        <dbReference type="ChEBI" id="CHEBI:35235"/>
        <dbReference type="ChEBI" id="CHEBI:57972"/>
        <dbReference type="ChEBI" id="CHEBI:64428"/>
        <dbReference type="EC" id="2.8.1.7"/>
    </reaction>
</comment>
<dbReference type="Gene3D" id="3.90.1150.10">
    <property type="entry name" value="Aspartate Aminotransferase, domain 1"/>
    <property type="match status" value="1"/>
</dbReference>
<dbReference type="InterPro" id="IPR020578">
    <property type="entry name" value="Aminotrans_V_PyrdxlP_BS"/>
</dbReference>
<dbReference type="InterPro" id="IPR016454">
    <property type="entry name" value="Cysteine_dSase"/>
</dbReference>
<dbReference type="InterPro" id="IPR010970">
    <property type="entry name" value="Cys_dSase_SufS"/>
</dbReference>
<dbReference type="Pfam" id="PF00266">
    <property type="entry name" value="Aminotran_5"/>
    <property type="match status" value="1"/>
</dbReference>
<keyword evidence="5 8" id="KW-0663">Pyridoxal phosphate</keyword>
<evidence type="ECO:0000256" key="6">
    <source>
        <dbReference type="ARBA" id="ARBA00050776"/>
    </source>
</evidence>
<dbReference type="EC" id="2.8.1.7" evidence="8"/>
<comment type="function">
    <text evidence="2 8">Catalyzes the removal of elemental sulfur and selenium atoms from L-cysteine, L-cystine, L-selenocysteine, and L-selenocystine to produce L-alanine.</text>
</comment>
<comment type="caution">
    <text evidence="10">The sequence shown here is derived from an EMBL/GenBank/DDBJ whole genome shotgun (WGS) entry which is preliminary data.</text>
</comment>
<dbReference type="EMBL" id="JBGUAW010000008">
    <property type="protein sequence ID" value="MFA9461695.1"/>
    <property type="molecule type" value="Genomic_DNA"/>
</dbReference>
<sequence length="414" mass="44958">MRSQTGKVTDADSDRYRQDFPCLQQEAHGKPLVYLDSAATSQKPRAVIDALSRFYETSYSNVHRGAHMLSERATEAYEGARSRVAQFIGAADSREIVFVRGATEAINLVAASYGRVNFGPGDEILLTEMEHHSNIVPWQLVAEQTGAVIKVVPISDDGELMMDRFDELLGERTKMVAVGHVSNALGTINPLKAIIEKAHAQGARVLVDGCQAAPRVPVDVTELGCDFYVFSGHKLYGPSGIGVLYGRQELLEAMPPYQGGGEMIQRVTFDHTTYAKVPQKFEAGTPNIAGPVGLHAAIDYVDGIGLEAIFEHERDLLAYATDAIRELPGVHLIGTAPEKAGILSFVLEGIHPHDIGTILDNQGIAVRTGHHCAQPVMDRFQVPATTRASFGLYNTRADVDAFIQGLQEVQDILG</sequence>
<protein>
    <recommendedName>
        <fullName evidence="8">Cysteine desulfurase</fullName>
        <ecNumber evidence="8">2.8.1.7</ecNumber>
    </recommendedName>
</protein>
<dbReference type="InterPro" id="IPR000192">
    <property type="entry name" value="Aminotrans_V_dom"/>
</dbReference>
<dbReference type="PIRSF" id="PIRSF005572">
    <property type="entry name" value="NifS"/>
    <property type="match status" value="1"/>
</dbReference>
<evidence type="ECO:0000256" key="7">
    <source>
        <dbReference type="RuleBase" id="RU004504"/>
    </source>
</evidence>
<name>A0ABV4TWJ1_9GAMM</name>
<reference evidence="10 11" key="1">
    <citation type="submission" date="2024-08" db="EMBL/GenBank/DDBJ databases">
        <title>Whole-genome sequencing of halo(alkali)philic microorganisms from hypersaline lakes.</title>
        <authorList>
            <person name="Sorokin D.Y."/>
            <person name="Merkel A.Y."/>
            <person name="Messina E."/>
            <person name="Yakimov M."/>
        </authorList>
    </citation>
    <scope>NUCLEOTIDE SEQUENCE [LARGE SCALE GENOMIC DNA]</scope>
    <source>
        <strain evidence="10 11">Cl-TMA</strain>
    </source>
</reference>
<accession>A0ABV4TWJ1</accession>
<dbReference type="RefSeq" id="WP_373656586.1">
    <property type="nucleotide sequence ID" value="NZ_JBGUAW010000008.1"/>
</dbReference>
<comment type="similarity">
    <text evidence="3 8">Belongs to the class-V pyridoxal-phosphate-dependent aminotransferase family. Csd subfamily.</text>
</comment>
<dbReference type="InterPro" id="IPR015424">
    <property type="entry name" value="PyrdxlP-dep_Trfase"/>
</dbReference>
<dbReference type="PANTHER" id="PTHR43586">
    <property type="entry name" value="CYSTEINE DESULFURASE"/>
    <property type="match status" value="1"/>
</dbReference>
<comment type="cofactor">
    <cofactor evidence="1 7">
        <name>pyridoxal 5'-phosphate</name>
        <dbReference type="ChEBI" id="CHEBI:597326"/>
    </cofactor>
</comment>
<dbReference type="InterPro" id="IPR015421">
    <property type="entry name" value="PyrdxlP-dep_Trfase_major"/>
</dbReference>
<evidence type="ECO:0000256" key="8">
    <source>
        <dbReference type="RuleBase" id="RU004506"/>
    </source>
</evidence>
<dbReference type="PANTHER" id="PTHR43586:SF8">
    <property type="entry name" value="CYSTEINE DESULFURASE 1, CHLOROPLASTIC"/>
    <property type="match status" value="1"/>
</dbReference>
<keyword evidence="11" id="KW-1185">Reference proteome</keyword>
<dbReference type="PROSITE" id="PS00595">
    <property type="entry name" value="AA_TRANSFER_CLASS_5"/>
    <property type="match status" value="1"/>
</dbReference>
<evidence type="ECO:0000256" key="2">
    <source>
        <dbReference type="ARBA" id="ARBA00002824"/>
    </source>
</evidence>
<proteinExistence type="inferred from homology"/>
<dbReference type="InterPro" id="IPR015422">
    <property type="entry name" value="PyrdxlP-dep_Trfase_small"/>
</dbReference>
<keyword evidence="4 8" id="KW-0808">Transferase</keyword>
<dbReference type="SUPFAM" id="SSF53383">
    <property type="entry name" value="PLP-dependent transferases"/>
    <property type="match status" value="1"/>
</dbReference>
<gene>
    <name evidence="10" type="ORF">ACERLL_12775</name>
</gene>
<evidence type="ECO:0000256" key="1">
    <source>
        <dbReference type="ARBA" id="ARBA00001933"/>
    </source>
</evidence>